<dbReference type="PANTHER" id="PTHR28097">
    <property type="entry name" value="PHEROMONE A FACTOR RECEPTOR"/>
    <property type="match status" value="1"/>
</dbReference>
<evidence type="ECO:0008006" key="14">
    <source>
        <dbReference type="Google" id="ProtNLM"/>
    </source>
</evidence>
<evidence type="ECO:0000256" key="1">
    <source>
        <dbReference type="ARBA" id="ARBA00004141"/>
    </source>
</evidence>
<feature type="transmembrane region" description="Helical" evidence="11">
    <location>
        <begin position="189"/>
        <end position="212"/>
    </location>
</feature>
<keyword evidence="13" id="KW-1185">Reference proteome</keyword>
<evidence type="ECO:0000256" key="2">
    <source>
        <dbReference type="ARBA" id="ARBA00011085"/>
    </source>
</evidence>
<evidence type="ECO:0000256" key="9">
    <source>
        <dbReference type="ARBA" id="ARBA00023224"/>
    </source>
</evidence>
<reference evidence="12" key="1">
    <citation type="submission" date="2018-03" db="EMBL/GenBank/DDBJ databases">
        <authorList>
            <person name="Guldener U."/>
        </authorList>
    </citation>
    <scope>NUCLEOTIDE SEQUENCE</scope>
</reference>
<accession>A0AAE8MRK7</accession>
<dbReference type="GO" id="GO:0000750">
    <property type="term" value="P:pheromone-dependent signal transduction involved in conjugation with cellular fusion"/>
    <property type="evidence" value="ECO:0007669"/>
    <property type="project" value="TreeGrafter"/>
</dbReference>
<evidence type="ECO:0000256" key="4">
    <source>
        <dbReference type="ARBA" id="ARBA00022692"/>
    </source>
</evidence>
<keyword evidence="4 11" id="KW-0812">Transmembrane</keyword>
<dbReference type="InterPro" id="IPR001499">
    <property type="entry name" value="GPCR_STE3"/>
</dbReference>
<dbReference type="GO" id="GO:0004932">
    <property type="term" value="F:mating-type factor pheromone receptor activity"/>
    <property type="evidence" value="ECO:0007669"/>
    <property type="project" value="InterPro"/>
</dbReference>
<feature type="transmembrane region" description="Helical" evidence="11">
    <location>
        <begin position="103"/>
        <end position="124"/>
    </location>
</feature>
<organism evidence="12 13">
    <name type="scientific">Cephalotrichum gorgonifer</name>
    <dbReference type="NCBI Taxonomy" id="2041049"/>
    <lineage>
        <taxon>Eukaryota</taxon>
        <taxon>Fungi</taxon>
        <taxon>Dikarya</taxon>
        <taxon>Ascomycota</taxon>
        <taxon>Pezizomycotina</taxon>
        <taxon>Sordariomycetes</taxon>
        <taxon>Hypocreomycetidae</taxon>
        <taxon>Microascales</taxon>
        <taxon>Microascaceae</taxon>
        <taxon>Cephalotrichum</taxon>
    </lineage>
</organism>
<evidence type="ECO:0000256" key="8">
    <source>
        <dbReference type="ARBA" id="ARBA00023170"/>
    </source>
</evidence>
<sequence length="526" mass="59037">MGATIINGSAENMSDLWLAHHDIPSQSSLTANMICRVVFGSLSNLFMWVPLSLLYRNGELAAVVLIAATMVYNAGTVVNAIVWQTDNVSSWWMGFGYCDVFVYLNYPILTIYTSSVLAIMRNLAAQISLMRADSLNLHEKRRRNLVQALIIFPVPILQVAWIYPLSVHRYYVLTLVGCTWWPSRTWPSVVFFCLPQPAFALAAAWYAGVTFWRFRQLSRSTLSALSTSNGRATSRARRAKRRLYFMTLAILVPYLPITLMYFINNIRYIVPLDPYDFGAVRRGEVDGLPWDSVILLPSRALDFATQNDRFTAILTVIPVFGFFGMSKDAINIYRRYLVALGLARIWPSLEGEYDPDRTGSRFGSSHGTSGIIASSTTTQYAHSLLSMSPFPLPSLTTTTAYARALTEIPLAYRSYTKHSISVTLTSQPSTSPAPPPTVAPKSSRFFRFLRFFPFRSQRTHGRILSTSSTSRIIGSEEHEMLEPERMSPRMATAQIHGQDARAAVETRVWSRDEEVGEGSTPPGRRS</sequence>
<comment type="subcellular location">
    <subcellularLocation>
        <location evidence="1">Membrane</location>
        <topology evidence="1">Multi-pass membrane protein</topology>
    </subcellularLocation>
</comment>
<dbReference type="PANTHER" id="PTHR28097:SF1">
    <property type="entry name" value="PHEROMONE A FACTOR RECEPTOR"/>
    <property type="match status" value="1"/>
</dbReference>
<evidence type="ECO:0000256" key="3">
    <source>
        <dbReference type="ARBA" id="ARBA00022507"/>
    </source>
</evidence>
<keyword evidence="9" id="KW-0807">Transducer</keyword>
<keyword evidence="8" id="KW-0675">Receptor</keyword>
<feature type="transmembrane region" description="Helical" evidence="11">
    <location>
        <begin position="243"/>
        <end position="263"/>
    </location>
</feature>
<keyword evidence="5 11" id="KW-1133">Transmembrane helix</keyword>
<comment type="caution">
    <text evidence="12">The sequence shown here is derived from an EMBL/GenBank/DDBJ whole genome shotgun (WGS) entry which is preliminary data.</text>
</comment>
<feature type="compositionally biased region" description="Basic and acidic residues" evidence="10">
    <location>
        <begin position="498"/>
        <end position="513"/>
    </location>
</feature>
<keyword evidence="7 11" id="KW-0472">Membrane</keyword>
<feature type="region of interest" description="Disordered" evidence="10">
    <location>
        <begin position="491"/>
        <end position="526"/>
    </location>
</feature>
<evidence type="ECO:0000256" key="10">
    <source>
        <dbReference type="SAM" id="MobiDB-lite"/>
    </source>
</evidence>
<evidence type="ECO:0000256" key="11">
    <source>
        <dbReference type="SAM" id="Phobius"/>
    </source>
</evidence>
<feature type="transmembrane region" description="Helical" evidence="11">
    <location>
        <begin position="29"/>
        <end position="48"/>
    </location>
</feature>
<dbReference type="GO" id="GO:0005886">
    <property type="term" value="C:plasma membrane"/>
    <property type="evidence" value="ECO:0007669"/>
    <property type="project" value="TreeGrafter"/>
</dbReference>
<evidence type="ECO:0000256" key="7">
    <source>
        <dbReference type="ARBA" id="ARBA00023136"/>
    </source>
</evidence>
<dbReference type="Proteomes" id="UP001187682">
    <property type="component" value="Unassembled WGS sequence"/>
</dbReference>
<feature type="transmembrane region" description="Helical" evidence="11">
    <location>
        <begin position="309"/>
        <end position="326"/>
    </location>
</feature>
<dbReference type="EMBL" id="ONZQ02000002">
    <property type="protein sequence ID" value="SPN98367.1"/>
    <property type="molecule type" value="Genomic_DNA"/>
</dbReference>
<feature type="transmembrane region" description="Helical" evidence="11">
    <location>
        <begin position="60"/>
        <end position="83"/>
    </location>
</feature>
<evidence type="ECO:0000256" key="5">
    <source>
        <dbReference type="ARBA" id="ARBA00022989"/>
    </source>
</evidence>
<protein>
    <recommendedName>
        <fullName evidence="14">Pheromone a factor receptor</fullName>
    </recommendedName>
</protein>
<evidence type="ECO:0000313" key="13">
    <source>
        <dbReference type="Proteomes" id="UP001187682"/>
    </source>
</evidence>
<dbReference type="AlphaFoldDB" id="A0AAE8MRK7"/>
<keyword evidence="3" id="KW-0589">Pheromone response</keyword>
<proteinExistence type="inferred from homology"/>
<evidence type="ECO:0000256" key="6">
    <source>
        <dbReference type="ARBA" id="ARBA00023040"/>
    </source>
</evidence>
<comment type="similarity">
    <text evidence="2">Belongs to the G-protein coupled receptor 4 family.</text>
</comment>
<dbReference type="Pfam" id="PF02076">
    <property type="entry name" value="STE3"/>
    <property type="match status" value="1"/>
</dbReference>
<keyword evidence="6" id="KW-0297">G-protein coupled receptor</keyword>
<feature type="transmembrane region" description="Helical" evidence="11">
    <location>
        <begin position="145"/>
        <end position="163"/>
    </location>
</feature>
<gene>
    <name evidence="12" type="ORF">DNG_01412</name>
</gene>
<name>A0AAE8MRK7_9PEZI</name>
<evidence type="ECO:0000313" key="12">
    <source>
        <dbReference type="EMBL" id="SPN98367.1"/>
    </source>
</evidence>